<protein>
    <submittedName>
        <fullName evidence="1">Uncharacterized protein</fullName>
    </submittedName>
</protein>
<proteinExistence type="predicted"/>
<dbReference type="Proteomes" id="UP000230390">
    <property type="component" value="Unassembled WGS sequence"/>
</dbReference>
<dbReference type="EMBL" id="PDOC01000009">
    <property type="protein sequence ID" value="PIL44143.1"/>
    <property type="molecule type" value="Genomic_DNA"/>
</dbReference>
<dbReference type="SUPFAM" id="SSF159501">
    <property type="entry name" value="EreA/ChaN-like"/>
    <property type="match status" value="1"/>
</dbReference>
<name>A0A2G8TDP9_9BURK</name>
<evidence type="ECO:0000313" key="1">
    <source>
        <dbReference type="EMBL" id="PIL44143.1"/>
    </source>
</evidence>
<dbReference type="AlphaFoldDB" id="A0A2G8TDP9"/>
<keyword evidence="2" id="KW-1185">Reference proteome</keyword>
<reference evidence="1 2" key="1">
    <citation type="submission" date="2017-10" db="EMBL/GenBank/DDBJ databases">
        <title>Massilia psychrophilum sp. nov., a novel purple-pigmented bacterium isolated from Tianshan glacier, Xinjiang Municipality, China.</title>
        <authorList>
            <person name="Wang H."/>
        </authorList>
    </citation>
    <scope>NUCLEOTIDE SEQUENCE [LARGE SCALE GENOMIC DNA]</scope>
    <source>
        <strain evidence="1 2">JCM 30074</strain>
    </source>
</reference>
<gene>
    <name evidence="1" type="ORF">CR105_15695</name>
</gene>
<evidence type="ECO:0000313" key="2">
    <source>
        <dbReference type="Proteomes" id="UP000230390"/>
    </source>
</evidence>
<sequence length="411" mass="45039">MLALITQPAAAQRSETYIGRLKDAEARVAALPANAWDATRSPEKSAAMRPFIPALQSLGMERAFAGDTAGAIAAYDAEERARYPRAVANPAEAAIVDEAGGEDALQAIVAQARTRRVVLINEGHNVPMHRAFSQRLARELRKIGYTYLACETFDAGYPKAFPEGYARQKGGYYTRDPVFGGWIAEAITDGWQLVAYETLNSDTTLTPEQRITAREAGQASNLVERIFARDKNAKVLIHVGFGHHEKGSAKFPSGAEMVTMGEHLRRMTGLDMLHVDQIRLYAHPDPADDSPLYTRALAKTVATAPFVLKSKDGSYPVLYGKKGRVDMQVVFPRYAFHDQNGRPEWLATLAGRRPRAIPPELLPASGRRTVLAYRAGEPADAVPADVVLVEAGKPVPKLMLPEGEYRFAVEE</sequence>
<organism evidence="1 2">
    <name type="scientific">Massilia eurypsychrophila</name>
    <dbReference type="NCBI Taxonomy" id="1485217"/>
    <lineage>
        <taxon>Bacteria</taxon>
        <taxon>Pseudomonadati</taxon>
        <taxon>Pseudomonadota</taxon>
        <taxon>Betaproteobacteria</taxon>
        <taxon>Burkholderiales</taxon>
        <taxon>Oxalobacteraceae</taxon>
        <taxon>Telluria group</taxon>
        <taxon>Massilia</taxon>
    </lineage>
</organism>
<comment type="caution">
    <text evidence="1">The sequence shown here is derived from an EMBL/GenBank/DDBJ whole genome shotgun (WGS) entry which is preliminary data.</text>
</comment>
<accession>A0A2G8TDP9</accession>